<sequence length="267" mass="29109">MTQTNTTAADDALVLREDRDGIAYLTLNRPNQFNALSEELLDALQANLDAIAEDKSVRVVVLAGNGRAFCAGHDLKQMRTQNERAYFQQLFTRCGQGMTRISSLPQPVIARVHGIATAAGCQLVASCDLAIAEEGSRFAVSGINVGLFCGTPSVPLSRNVGRKQAMEMLLTGGFIPAQQAAAEGLINRAVPLEQLDDEVLKLARTICDKSSASVALGKAMYYKQLEMGVEQAYQFASEAMADNMMFEDVGERIDAFTEKRPPNWRDR</sequence>
<dbReference type="InterPro" id="IPR029045">
    <property type="entry name" value="ClpP/crotonase-like_dom_sf"/>
</dbReference>
<dbReference type="GO" id="GO:0016836">
    <property type="term" value="F:hydro-lyase activity"/>
    <property type="evidence" value="ECO:0007669"/>
    <property type="project" value="TreeGrafter"/>
</dbReference>
<organism evidence="7 8">
    <name type="scientific">Sedimenticola selenatireducens</name>
    <dbReference type="NCBI Taxonomy" id="191960"/>
    <lineage>
        <taxon>Bacteria</taxon>
        <taxon>Pseudomonadati</taxon>
        <taxon>Pseudomonadota</taxon>
        <taxon>Gammaproteobacteria</taxon>
        <taxon>Chromatiales</taxon>
        <taxon>Sedimenticolaceae</taxon>
        <taxon>Sedimenticola</taxon>
    </lineage>
</organism>
<dbReference type="Gene3D" id="1.10.12.10">
    <property type="entry name" value="Lyase 2-enoyl-coa Hydratase, Chain A, domain 2"/>
    <property type="match status" value="1"/>
</dbReference>
<evidence type="ECO:0000256" key="3">
    <source>
        <dbReference type="ARBA" id="ARBA00022946"/>
    </source>
</evidence>
<dbReference type="Proteomes" id="UP000235015">
    <property type="component" value="Unassembled WGS sequence"/>
</dbReference>
<name>A0A2N6CUE9_9GAMM</name>
<evidence type="ECO:0000256" key="1">
    <source>
        <dbReference type="ARBA" id="ARBA00005254"/>
    </source>
</evidence>
<dbReference type="InterPro" id="IPR001753">
    <property type="entry name" value="Enoyl-CoA_hydra/iso"/>
</dbReference>
<keyword evidence="3" id="KW-0809">Transit peptide</keyword>
<accession>A0A2N6CUE9</accession>
<evidence type="ECO:0000313" key="7">
    <source>
        <dbReference type="EMBL" id="PLX60790.1"/>
    </source>
</evidence>
<keyword evidence="4" id="KW-0443">Lipid metabolism</keyword>
<dbReference type="InterPro" id="IPR052377">
    <property type="entry name" value="Mitochondrial_ECH-domain"/>
</dbReference>
<reference evidence="7 8" key="1">
    <citation type="submission" date="2017-11" db="EMBL/GenBank/DDBJ databases">
        <title>Genome-resolved metagenomics identifies genetic mobility, metabolic interactions, and unexpected diversity in perchlorate-reducing communities.</title>
        <authorList>
            <person name="Barnum T.P."/>
            <person name="Figueroa I.A."/>
            <person name="Carlstrom C.I."/>
            <person name="Lucas L.N."/>
            <person name="Engelbrektson A.L."/>
            <person name="Coates J.D."/>
        </authorList>
    </citation>
    <scope>NUCLEOTIDE SEQUENCE [LARGE SCALE GENOMIC DNA]</scope>
    <source>
        <strain evidence="7">BM301</strain>
    </source>
</reference>
<dbReference type="RefSeq" id="WP_273440420.1">
    <property type="nucleotide sequence ID" value="NZ_PKUN01000023.1"/>
</dbReference>
<proteinExistence type="inferred from homology"/>
<dbReference type="EMBL" id="PKUN01000023">
    <property type="protein sequence ID" value="PLX60790.1"/>
    <property type="molecule type" value="Genomic_DNA"/>
</dbReference>
<evidence type="ECO:0000313" key="8">
    <source>
        <dbReference type="Proteomes" id="UP000235015"/>
    </source>
</evidence>
<dbReference type="AlphaFoldDB" id="A0A2N6CUE9"/>
<comment type="caution">
    <text evidence="7">The sequence shown here is derived from an EMBL/GenBank/DDBJ whole genome shotgun (WGS) entry which is preliminary data.</text>
</comment>
<dbReference type="InterPro" id="IPR014748">
    <property type="entry name" value="Enoyl-CoA_hydra_C"/>
</dbReference>
<dbReference type="GO" id="GO:0006631">
    <property type="term" value="P:fatty acid metabolic process"/>
    <property type="evidence" value="ECO:0007669"/>
    <property type="project" value="UniProtKB-KW"/>
</dbReference>
<evidence type="ECO:0000256" key="5">
    <source>
        <dbReference type="ARBA" id="ARBA00037410"/>
    </source>
</evidence>
<evidence type="ECO:0000256" key="6">
    <source>
        <dbReference type="ARBA" id="ARBA00040545"/>
    </source>
</evidence>
<evidence type="ECO:0000256" key="2">
    <source>
        <dbReference type="ARBA" id="ARBA00022832"/>
    </source>
</evidence>
<dbReference type="Pfam" id="PF00378">
    <property type="entry name" value="ECH_1"/>
    <property type="match status" value="1"/>
</dbReference>
<dbReference type="Gene3D" id="3.90.226.10">
    <property type="entry name" value="2-enoyl-CoA Hydratase, Chain A, domain 1"/>
    <property type="match status" value="1"/>
</dbReference>
<dbReference type="CDD" id="cd06558">
    <property type="entry name" value="crotonase-like"/>
    <property type="match status" value="1"/>
</dbReference>
<gene>
    <name evidence="7" type="ORF">C0630_15290</name>
</gene>
<dbReference type="PANTHER" id="PTHR43602:SF1">
    <property type="entry name" value="ENOYL-COA HYDRATASE DOMAIN-CONTAINING PROTEIN 3, MITOCHONDRIAL"/>
    <property type="match status" value="1"/>
</dbReference>
<dbReference type="STRING" id="1111735.GCA_000428045_01560"/>
<comment type="function">
    <text evidence="5">May play a role in fatty acid biosynthesis and insulin sensitivity.</text>
</comment>
<dbReference type="NCBIfam" id="NF006008">
    <property type="entry name" value="PRK08139.1"/>
    <property type="match status" value="1"/>
</dbReference>
<protein>
    <recommendedName>
        <fullName evidence="6">Enoyl-CoA hydratase domain-containing protein 3, mitochondrial</fullName>
    </recommendedName>
</protein>
<keyword evidence="2" id="KW-0276">Fatty acid metabolism</keyword>
<dbReference type="SUPFAM" id="SSF52096">
    <property type="entry name" value="ClpP/crotonase"/>
    <property type="match status" value="1"/>
</dbReference>
<evidence type="ECO:0000256" key="4">
    <source>
        <dbReference type="ARBA" id="ARBA00023098"/>
    </source>
</evidence>
<dbReference type="PANTHER" id="PTHR43602">
    <property type="match status" value="1"/>
</dbReference>
<comment type="similarity">
    <text evidence="1">Belongs to the enoyl-CoA hydratase/isomerase family.</text>
</comment>